<feature type="region of interest" description="Disordered" evidence="2">
    <location>
        <begin position="403"/>
        <end position="424"/>
    </location>
</feature>
<dbReference type="GO" id="GO:0015631">
    <property type="term" value="F:tubulin binding"/>
    <property type="evidence" value="ECO:0007669"/>
    <property type="project" value="TreeGrafter"/>
</dbReference>
<feature type="coiled-coil region" evidence="1">
    <location>
        <begin position="1532"/>
        <end position="1559"/>
    </location>
</feature>
<dbReference type="InterPro" id="IPR001849">
    <property type="entry name" value="PH_domain"/>
</dbReference>
<dbReference type="SMART" id="SM00338">
    <property type="entry name" value="BRLZ"/>
    <property type="match status" value="1"/>
</dbReference>
<feature type="compositionally biased region" description="Low complexity" evidence="2">
    <location>
        <begin position="602"/>
        <end position="612"/>
    </location>
</feature>
<feature type="coiled-coil region" evidence="1">
    <location>
        <begin position="539"/>
        <end position="594"/>
    </location>
</feature>
<dbReference type="InterPro" id="IPR024774">
    <property type="entry name" value="PH_dom-Mcp5-type"/>
</dbReference>
<dbReference type="PANTHER" id="PTHR28190">
    <property type="entry name" value="NUCLEAR MIGRATION PROTEIN NUM1"/>
    <property type="match status" value="1"/>
</dbReference>
<sequence>MAIKVEEDFMNYLNVDYMTTEAPLSPPNSIGCSPEKQEDFILDMNPLWTLNDPDILFAPEPKKRGRKKREVVPNMLPKPLAPHPIKEEEKPVVPKEAQLAKRQERLIKNRAAALLSRKRKREHLTSLEDENQKLHDQVNLLEKRVQALTQENLELKKFQWPNKPTKSTSVVFMILFFSFALFTLPFKDTSPLTVGGSFASIDGSGYAVKHSCPHRNCNTDLVLIDSVRPSDLQTWIHRSLQQKENASHLYLYSDEFSQMATLAHSDKRGKPMLSFVSPYNQTEDAYLQIDVQVLGSKVIEGHLIQLNQHNQSSALLKAMKKDLIAFPVRKRQEEGLHISQKTSTMASQYDASNISLAGMSIHQVKSLSQDPTIQRELEKLDQYDPNDILPAHLVSSMEAIINQSETPLPPPTSSSSSTKRKYAGKRNPDIEFATEIGQGLLVEVRKLQNTIQEKDEVIKHLENAQLENERHHETSQRYMRQREEVEERLKEENWNLEVANQELRTHVSESNQMMAKYNSEQVRLTKQVKTQSEQIDIMKAQEEKNASIIEAMKARHEQETHHLRKHAANAQRENAQVQKQVEAINTELKICKAKLAIKMATTAATSSSSSTARLEEPMTPVETESTDTENFKEPSSTPRSQNMETETLKQSLAHAHRIISNLRTSAHKEKLEKFELKKMLSDSQEQVEQLSKDLANAALSRGPKPINKKKPTKKRRGGVARQARGVSNNVSSDSDRLKSDSEESVDSIEEDLMDPQFGGLGLGFGTPISAPLSSELEFKVQVSDAAINTELDLQDFVQNQIKDELELVSSRAAALLLPQQMDILVQHNVFALKSMHQTMEESSVEQARLEQPSEEMISKSDVEQCIKKALKKKMNALQPEMIVWITEELKHSKDMMTKSAADEYVSRALNKQTSLIQSENMFTKMDVDRLITEALEKQNASAKDTREIQVSEKSESEDTTISKSQVDLLIAEALEKQKMLAQDTVARSEVDKLIAEALEKQQLDIPTQDMIAKSEVDRLIAQALEKQKADTPAKDTIAKSQVDLLIADALERQKNAFISETSIQDTVAKSQVDTLIAEALEKQKADTISKLEVDQLIADALEKQKIENKFEDTVPKSQVDLLIVEALEKQKSENTVPKSQVDQLTTETLEKQKSNTSSEDTIPKSQVDLLISEALKKQKATTTQNTKREVFESQKSDTPDEDTIAKSKVDQLIAEALEKQKRDIISEDTIPKSQVDLLIAETLKKQKSDTPAEDTIPKSQVDQLIAEALKNQEDIVPKSQVGLLIAEALEKQKREDMITRSEVDQLTKRSLKDSPAEETIPKSQVDQLIAEALSKQEKHAMVENATEDMIARSEVNQLINDALKEASLNNIQTENTVAQSQVDLLIADALKKNEQLPKPRSVEAHIQEKTSRPNAEITQNISNNTAANEETIPTVDSRELMIAKSEVDKLIAEATEKGIILGEQRVKMIENPQPEIVERQMNQEPQVLSNKAPHTEEKDMVSKSKAELMVAEAVALEKEHVALTMVSKAEAERMTTEALEEAKLELKQMEQSMVTQSKLETIVEQAKESVRADLHAKFEKAEQEAKKDMVTKVQADTMALEAVEKVRLNMVSKEEAQDQVTKAIEREHEKMLEHHQKTLDQALLEAEETNKAERTSLNKRIESYKKECEDMNQRMKNMLTRESTDILIKRAVADALRTAERKQKEILANMISKVDADILMQQAISRSLEQERKEAAAREEAEAIKMISRAEAEALSKAAAADAVVKERQIQAAREKELVSKVEADSLVKRAVREAVEKEKLQHAEVLAKERRAMKEKEEKLVTKEQAESISAEAVRTALEKERKSRPIYSQQIGTQSSLIPERSNSTSKVSPSSSEASPSQSTFTPSSGRTRLRLSSSVSSLRRHPSTENSIRKKDATANRPSIENTRSYGTLRILDSSTYGSRIVGSKSSLRNISKQDSSTSISTVSSEDARQQSSVVSRAEDNFAMFSGGEGTTNMDVIFAITQTMIGGWMLKHTRRYVGGGISENKHRRFFWVHPYTKTLYWSSIEPGVDGGESKAKSAFIESVIVVASHNQYEASPMSLLIRTPRRDLKMTAPNIEKHEMWLKLT</sequence>
<dbReference type="Proteomes" id="UP000253551">
    <property type="component" value="Unassembled WGS sequence"/>
</dbReference>
<dbReference type="Pfam" id="PF07716">
    <property type="entry name" value="bZIP_2"/>
    <property type="match status" value="1"/>
</dbReference>
<accession>A0A367KYB0</accession>
<feature type="region of interest" description="Disordered" evidence="2">
    <location>
        <begin position="1838"/>
        <end position="1925"/>
    </location>
</feature>
<feature type="coiled-coil region" evidence="1">
    <location>
        <begin position="444"/>
        <end position="502"/>
    </location>
</feature>
<protein>
    <recommendedName>
        <fullName evidence="7">BZIP domain-containing protein</fullName>
    </recommendedName>
</protein>
<dbReference type="GO" id="GO:0000226">
    <property type="term" value="P:microtubule cytoskeleton organization"/>
    <property type="evidence" value="ECO:0007669"/>
    <property type="project" value="TreeGrafter"/>
</dbReference>
<feature type="compositionally biased region" description="Polar residues" evidence="2">
    <location>
        <begin position="633"/>
        <end position="645"/>
    </location>
</feature>
<evidence type="ECO:0008006" key="7">
    <source>
        <dbReference type="Google" id="ProtNLM"/>
    </source>
</evidence>
<feature type="coiled-coil region" evidence="1">
    <location>
        <begin position="1625"/>
        <end position="1681"/>
    </location>
</feature>
<dbReference type="GO" id="GO:0005543">
    <property type="term" value="F:phospholipid binding"/>
    <property type="evidence" value="ECO:0007669"/>
    <property type="project" value="InterPro"/>
</dbReference>
<feature type="region of interest" description="Disordered" evidence="2">
    <location>
        <begin position="1134"/>
        <end position="1164"/>
    </location>
</feature>
<dbReference type="PROSITE" id="PS50003">
    <property type="entry name" value="PH_DOMAIN"/>
    <property type="match status" value="1"/>
</dbReference>
<feature type="region of interest" description="Disordered" evidence="2">
    <location>
        <begin position="696"/>
        <end position="746"/>
    </location>
</feature>
<keyword evidence="6" id="KW-1185">Reference proteome</keyword>
<feature type="compositionally biased region" description="Basic residues" evidence="2">
    <location>
        <begin position="706"/>
        <end position="718"/>
    </location>
</feature>
<evidence type="ECO:0000313" key="6">
    <source>
        <dbReference type="Proteomes" id="UP000253551"/>
    </source>
</evidence>
<dbReference type="GO" id="GO:0003700">
    <property type="term" value="F:DNA-binding transcription factor activity"/>
    <property type="evidence" value="ECO:0007669"/>
    <property type="project" value="InterPro"/>
</dbReference>
<dbReference type="SUPFAM" id="SSF57959">
    <property type="entry name" value="Leucine zipper domain"/>
    <property type="match status" value="1"/>
</dbReference>
<dbReference type="EMBL" id="PJQM01000034">
    <property type="protein sequence ID" value="RCI07100.1"/>
    <property type="molecule type" value="Genomic_DNA"/>
</dbReference>
<feature type="compositionally biased region" description="Polar residues" evidence="2">
    <location>
        <begin position="1848"/>
        <end position="1859"/>
    </location>
</feature>
<feature type="coiled-coil region" evidence="1">
    <location>
        <begin position="117"/>
        <end position="158"/>
    </location>
</feature>
<name>A0A367KYB0_RHIST</name>
<feature type="compositionally biased region" description="Low complexity" evidence="2">
    <location>
        <begin position="1960"/>
        <end position="1969"/>
    </location>
</feature>
<evidence type="ECO:0000259" key="3">
    <source>
        <dbReference type="PROSITE" id="PS50003"/>
    </source>
</evidence>
<feature type="region of interest" description="Disordered" evidence="2">
    <location>
        <begin position="1178"/>
        <end position="1201"/>
    </location>
</feature>
<evidence type="ECO:0000313" key="5">
    <source>
        <dbReference type="EMBL" id="RCI07100.1"/>
    </source>
</evidence>
<dbReference type="InterPro" id="IPR053005">
    <property type="entry name" value="Nuclear_Pos-Cytoskel_Interact"/>
</dbReference>
<dbReference type="OrthoDB" id="2149224at2759"/>
<gene>
    <name evidence="5" type="ORF">CU098_012848</name>
</gene>
<organism evidence="5 6">
    <name type="scientific">Rhizopus stolonifer</name>
    <name type="common">Rhizopus nigricans</name>
    <dbReference type="NCBI Taxonomy" id="4846"/>
    <lineage>
        <taxon>Eukaryota</taxon>
        <taxon>Fungi</taxon>
        <taxon>Fungi incertae sedis</taxon>
        <taxon>Mucoromycota</taxon>
        <taxon>Mucoromycotina</taxon>
        <taxon>Mucoromycetes</taxon>
        <taxon>Mucorales</taxon>
        <taxon>Mucorineae</taxon>
        <taxon>Rhizopodaceae</taxon>
        <taxon>Rhizopus</taxon>
    </lineage>
</organism>
<keyword evidence="1" id="KW-0175">Coiled coil</keyword>
<evidence type="ECO:0000256" key="2">
    <source>
        <dbReference type="SAM" id="MobiDB-lite"/>
    </source>
</evidence>
<dbReference type="PROSITE" id="PS50217">
    <property type="entry name" value="BZIP"/>
    <property type="match status" value="1"/>
</dbReference>
<dbReference type="GO" id="GO:0032065">
    <property type="term" value="P:maintenance of protein location in cell cortex"/>
    <property type="evidence" value="ECO:0007669"/>
    <property type="project" value="InterPro"/>
</dbReference>
<dbReference type="GO" id="GO:0005938">
    <property type="term" value="C:cell cortex"/>
    <property type="evidence" value="ECO:0007669"/>
    <property type="project" value="InterPro"/>
</dbReference>
<evidence type="ECO:0000256" key="1">
    <source>
        <dbReference type="SAM" id="Coils"/>
    </source>
</evidence>
<dbReference type="InterPro" id="IPR046347">
    <property type="entry name" value="bZIP_sf"/>
</dbReference>
<feature type="compositionally biased region" description="Polar residues" evidence="2">
    <location>
        <begin position="1154"/>
        <end position="1164"/>
    </location>
</feature>
<feature type="compositionally biased region" description="Basic and acidic residues" evidence="2">
    <location>
        <begin position="1186"/>
        <end position="1201"/>
    </location>
</feature>
<feature type="compositionally biased region" description="Polar residues" evidence="2">
    <location>
        <begin position="1134"/>
        <end position="1147"/>
    </location>
</feature>
<feature type="region of interest" description="Disordered" evidence="2">
    <location>
        <begin position="602"/>
        <end position="645"/>
    </location>
</feature>
<feature type="compositionally biased region" description="Low complexity" evidence="2">
    <location>
        <begin position="1864"/>
        <end position="1901"/>
    </location>
</feature>
<evidence type="ECO:0000259" key="4">
    <source>
        <dbReference type="PROSITE" id="PS50217"/>
    </source>
</evidence>
<dbReference type="Gene3D" id="1.20.5.170">
    <property type="match status" value="1"/>
</dbReference>
<feature type="domain" description="BZIP" evidence="4">
    <location>
        <begin position="99"/>
        <end position="156"/>
    </location>
</feature>
<comment type="caution">
    <text evidence="5">The sequence shown here is derived from an EMBL/GenBank/DDBJ whole genome shotgun (WGS) entry which is preliminary data.</text>
</comment>
<feature type="domain" description="PH" evidence="3">
    <location>
        <begin position="2006"/>
        <end position="2109"/>
    </location>
</feature>
<dbReference type="PANTHER" id="PTHR28190:SF1">
    <property type="entry name" value="NUCLEAR MIGRATION PROTEIN NUM1"/>
    <property type="match status" value="1"/>
</dbReference>
<feature type="region of interest" description="Disordered" evidence="2">
    <location>
        <begin position="1952"/>
        <end position="1978"/>
    </location>
</feature>
<dbReference type="GO" id="GO:0005739">
    <property type="term" value="C:mitochondrion"/>
    <property type="evidence" value="ECO:0007669"/>
    <property type="project" value="TreeGrafter"/>
</dbReference>
<dbReference type="InterPro" id="IPR004827">
    <property type="entry name" value="bZIP"/>
</dbReference>
<proteinExistence type="predicted"/>
<dbReference type="STRING" id="4846.A0A367KYB0"/>
<dbReference type="CDD" id="cd14704">
    <property type="entry name" value="bZIP_HY5-like"/>
    <property type="match status" value="1"/>
</dbReference>
<dbReference type="Pfam" id="PF12814">
    <property type="entry name" value="Mcp5_PH"/>
    <property type="match status" value="1"/>
</dbReference>
<reference evidence="5 6" key="1">
    <citation type="journal article" date="2018" name="G3 (Bethesda)">
        <title>Phylogenetic and Phylogenomic Definition of Rhizopus Species.</title>
        <authorList>
            <person name="Gryganskyi A.P."/>
            <person name="Golan J."/>
            <person name="Dolatabadi S."/>
            <person name="Mondo S."/>
            <person name="Robb S."/>
            <person name="Idnurm A."/>
            <person name="Muszewska A."/>
            <person name="Steczkiewicz K."/>
            <person name="Masonjones S."/>
            <person name="Liao H.L."/>
            <person name="Gajdeczka M.T."/>
            <person name="Anike F."/>
            <person name="Vuek A."/>
            <person name="Anishchenko I.M."/>
            <person name="Voigt K."/>
            <person name="de Hoog G.S."/>
            <person name="Smith M.E."/>
            <person name="Heitman J."/>
            <person name="Vilgalys R."/>
            <person name="Stajich J.E."/>
        </authorList>
    </citation>
    <scope>NUCLEOTIDE SEQUENCE [LARGE SCALE GENOMIC DNA]</scope>
    <source>
        <strain evidence="5 6">LSU 92-RS-03</strain>
    </source>
</reference>